<keyword evidence="2" id="KW-1185">Reference proteome</keyword>
<protein>
    <submittedName>
        <fullName evidence="1">5459_t:CDS:1</fullName>
    </submittedName>
</protein>
<dbReference type="Proteomes" id="UP000789525">
    <property type="component" value="Unassembled WGS sequence"/>
</dbReference>
<gene>
    <name evidence="1" type="ORF">ACOLOM_LOCUS5745</name>
</gene>
<sequence>MCINCIRNEVDITDGIPKHATLQFCRNCERYLQPPNIWIRAELESSRLLSLCLKKLKGLNKVRLIDAGFIWTEPHSKRIKVKLTIQKEVFASTILQQIFEVEFVVNYQQCGECARVMAKDTWQAVVQVRQKVNHKKTFFYLEQLIIKHHAHKDTINIKEIKDGLDFFYAHRSHAIKMVEFLNAVVPIRTKTSERLISTDIHNNTSNTKFTYSVEIIPICKDDLVCLPIKMARSLGNISPLVICLRVGNSIHVIDPNTLAVSEISTTVYWRTPFNSLASSKNLVEYHILDVEPLETVRGKVRISFYASEFGDTALGYDLSSSNFNNLSFDSLDRSTIPDVILIKKSFPQKRKKNKQRNWKLKSLTKEEDEMGQKKQDLEKMEQDYETFLQDLEEDPELRQNVNLYKSTVSMDVDMATEEDAEEEEGFPEVGIEELLEDLTLDDHLPH</sequence>
<dbReference type="EMBL" id="CAJVPT010010942">
    <property type="protein sequence ID" value="CAG8574926.1"/>
    <property type="molecule type" value="Genomic_DNA"/>
</dbReference>
<accession>A0ACA9MCQ2</accession>
<reference evidence="1" key="1">
    <citation type="submission" date="2021-06" db="EMBL/GenBank/DDBJ databases">
        <authorList>
            <person name="Kallberg Y."/>
            <person name="Tangrot J."/>
            <person name="Rosling A."/>
        </authorList>
    </citation>
    <scope>NUCLEOTIDE SEQUENCE</scope>
    <source>
        <strain evidence="1">CL356</strain>
    </source>
</reference>
<comment type="caution">
    <text evidence="1">The sequence shown here is derived from an EMBL/GenBank/DDBJ whole genome shotgun (WGS) entry which is preliminary data.</text>
</comment>
<organism evidence="1 2">
    <name type="scientific">Acaulospora colombiana</name>
    <dbReference type="NCBI Taxonomy" id="27376"/>
    <lineage>
        <taxon>Eukaryota</taxon>
        <taxon>Fungi</taxon>
        <taxon>Fungi incertae sedis</taxon>
        <taxon>Mucoromycota</taxon>
        <taxon>Glomeromycotina</taxon>
        <taxon>Glomeromycetes</taxon>
        <taxon>Diversisporales</taxon>
        <taxon>Acaulosporaceae</taxon>
        <taxon>Acaulospora</taxon>
    </lineage>
</organism>
<proteinExistence type="predicted"/>
<name>A0ACA9MCQ2_9GLOM</name>
<evidence type="ECO:0000313" key="2">
    <source>
        <dbReference type="Proteomes" id="UP000789525"/>
    </source>
</evidence>
<evidence type="ECO:0000313" key="1">
    <source>
        <dbReference type="EMBL" id="CAG8574926.1"/>
    </source>
</evidence>